<dbReference type="RefSeq" id="WP_317832539.1">
    <property type="nucleotide sequence ID" value="NZ_CP136920.1"/>
</dbReference>
<name>A0AAQ3QQK2_9BACT</name>
<accession>A0AAQ3QQK2</accession>
<dbReference type="InterPro" id="IPR038692">
    <property type="entry name" value="Cthe_2751_sf"/>
</dbReference>
<gene>
    <name evidence="2" type="ORF">RZN69_17125</name>
</gene>
<feature type="domain" description="DUF5071" evidence="1">
    <location>
        <begin position="25"/>
        <end position="140"/>
    </location>
</feature>
<dbReference type="KEGG" id="puo:RZN69_17125"/>
<dbReference type="CDD" id="cd11743">
    <property type="entry name" value="Cthe_2751_like"/>
    <property type="match status" value="1"/>
</dbReference>
<dbReference type="Gene3D" id="1.25.40.750">
    <property type="entry name" value="Domain of unknown function DUF5071"/>
    <property type="match status" value="1"/>
</dbReference>
<evidence type="ECO:0000259" key="1">
    <source>
        <dbReference type="Pfam" id="PF16804"/>
    </source>
</evidence>
<organism evidence="2 3">
    <name type="scientific">Rubellicoccus peritrichatus</name>
    <dbReference type="NCBI Taxonomy" id="3080537"/>
    <lineage>
        <taxon>Bacteria</taxon>
        <taxon>Pseudomonadati</taxon>
        <taxon>Verrucomicrobiota</taxon>
        <taxon>Opitutia</taxon>
        <taxon>Puniceicoccales</taxon>
        <taxon>Cerasicoccaceae</taxon>
        <taxon>Rubellicoccus</taxon>
    </lineage>
</organism>
<dbReference type="Pfam" id="PF16804">
    <property type="entry name" value="DUF5071"/>
    <property type="match status" value="1"/>
</dbReference>
<sequence>MKLEKLYHDSRISVNQLPKGLWVYLPRSKSDNETVERLRALSKEEIKPLLPFLLSWVQDMNWPISSAMSGVLVSAEDYVVPEVEWVLSGKDDIWKANCIRCVLLDLRIDYIIHLLPILKRIAHRPTEGEKEEEADDDAKACIEYIEKEGANQAR</sequence>
<evidence type="ECO:0000313" key="2">
    <source>
        <dbReference type="EMBL" id="WOO40343.1"/>
    </source>
</evidence>
<dbReference type="InterPro" id="IPR031837">
    <property type="entry name" value="DUF5071"/>
</dbReference>
<reference evidence="2 3" key="1">
    <citation type="submission" date="2023-10" db="EMBL/GenBank/DDBJ databases">
        <title>Rubellicoccus peritrichatus gen. nov., sp. nov., isolated from an algae of coral reef tank.</title>
        <authorList>
            <person name="Luo J."/>
        </authorList>
    </citation>
    <scope>NUCLEOTIDE SEQUENCE [LARGE SCALE GENOMIC DNA]</scope>
    <source>
        <strain evidence="2 3">CR14</strain>
    </source>
</reference>
<proteinExistence type="predicted"/>
<dbReference type="EMBL" id="CP136920">
    <property type="protein sequence ID" value="WOO40343.1"/>
    <property type="molecule type" value="Genomic_DNA"/>
</dbReference>
<dbReference type="AlphaFoldDB" id="A0AAQ3QQK2"/>
<dbReference type="Proteomes" id="UP001304300">
    <property type="component" value="Chromosome"/>
</dbReference>
<keyword evidence="3" id="KW-1185">Reference proteome</keyword>
<evidence type="ECO:0000313" key="3">
    <source>
        <dbReference type="Proteomes" id="UP001304300"/>
    </source>
</evidence>
<protein>
    <submittedName>
        <fullName evidence="2">DUF5071 domain-containing protein</fullName>
    </submittedName>
</protein>